<dbReference type="PATRIC" id="fig|1129367.4.peg.4005"/>
<sequence>MLYLRSEALAQFPIDQVMEIENACHSHPWSEKTLSSCIGGRYFNVCRDSEAGLIGYFIAERAGPDYTLMNICVHPHHQGKGIATELMHALIKQCVDEQAENLFLEVRASNQSAIALYDKVGLSVMGRRKNYYPTETGKEDAILMGMQFTESQNT</sequence>
<reference evidence="8 9" key="1">
    <citation type="journal article" date="2015" name="BMC Genomics">
        <title>Genome mining reveals unlocked bioactive potential of marine Gram-negative bacteria.</title>
        <authorList>
            <person name="Machado H."/>
            <person name="Sonnenschein E.C."/>
            <person name="Melchiorsen J."/>
            <person name="Gram L."/>
        </authorList>
    </citation>
    <scope>NUCLEOTIDE SEQUENCE [LARGE SCALE GENOMIC DNA]</scope>
    <source>
        <strain evidence="8 9">S4054</strain>
    </source>
</reference>
<feature type="domain" description="N-acetyltransferase" evidence="7">
    <location>
        <begin position="1"/>
        <end position="149"/>
    </location>
</feature>
<evidence type="ECO:0000259" key="7">
    <source>
        <dbReference type="PROSITE" id="PS51186"/>
    </source>
</evidence>
<evidence type="ECO:0000313" key="8">
    <source>
        <dbReference type="EMBL" id="KKE82139.1"/>
    </source>
</evidence>
<feature type="active site" description="Proton donor" evidence="5">
    <location>
        <position position="117"/>
    </location>
</feature>
<dbReference type="Gene3D" id="3.40.630.30">
    <property type="match status" value="1"/>
</dbReference>
<dbReference type="InterPro" id="IPR016181">
    <property type="entry name" value="Acyl_CoA_acyltransferase"/>
</dbReference>
<accession>A0A0F6A9Q0</accession>
<dbReference type="GO" id="GO:0005737">
    <property type="term" value="C:cytoplasm"/>
    <property type="evidence" value="ECO:0007669"/>
    <property type="project" value="UniProtKB-SubCell"/>
</dbReference>
<dbReference type="SUPFAM" id="SSF55729">
    <property type="entry name" value="Acyl-CoA N-acyltransferases (Nat)"/>
    <property type="match status" value="1"/>
</dbReference>
<keyword evidence="2 5" id="KW-0963">Cytoplasm</keyword>
<evidence type="ECO:0000256" key="5">
    <source>
        <dbReference type="HAMAP-Rule" id="MF_02210"/>
    </source>
</evidence>
<comment type="caution">
    <text evidence="5">Lacks conserved residue(s) required for the propagation of feature annotation.</text>
</comment>
<dbReference type="PANTHER" id="PTHR43420:SF44">
    <property type="entry name" value="ACETYLTRANSFERASE YPEA"/>
    <property type="match status" value="1"/>
</dbReference>
<feature type="active site" description="Proton acceptor" evidence="5">
    <location>
        <position position="105"/>
    </location>
</feature>
<dbReference type="InterPro" id="IPR000182">
    <property type="entry name" value="GNAT_dom"/>
</dbReference>
<dbReference type="EC" id="2.3.1.266" evidence="5 6"/>
<dbReference type="HAMAP" id="MF_02210">
    <property type="entry name" value="RimI"/>
    <property type="match status" value="1"/>
</dbReference>
<evidence type="ECO:0000256" key="2">
    <source>
        <dbReference type="ARBA" id="ARBA00022490"/>
    </source>
</evidence>
<evidence type="ECO:0000256" key="3">
    <source>
        <dbReference type="ARBA" id="ARBA00022679"/>
    </source>
</evidence>
<dbReference type="RefSeq" id="WP_080928426.1">
    <property type="nucleotide sequence ID" value="NZ_AUXW01000169.1"/>
</dbReference>
<keyword evidence="4 5" id="KW-0012">Acyltransferase</keyword>
<proteinExistence type="inferred from homology"/>
<dbReference type="CDD" id="cd04301">
    <property type="entry name" value="NAT_SF"/>
    <property type="match status" value="1"/>
</dbReference>
<gene>
    <name evidence="5" type="primary">rimI</name>
    <name evidence="8" type="ORF">N479_19685</name>
</gene>
<dbReference type="InterPro" id="IPR050680">
    <property type="entry name" value="YpeA/RimI_acetyltransf"/>
</dbReference>
<dbReference type="PROSITE" id="PS51186">
    <property type="entry name" value="GNAT"/>
    <property type="match status" value="1"/>
</dbReference>
<evidence type="ECO:0000256" key="6">
    <source>
        <dbReference type="RuleBase" id="RU363094"/>
    </source>
</evidence>
<dbReference type="NCBIfam" id="TIGR01575">
    <property type="entry name" value="rimI"/>
    <property type="match status" value="1"/>
</dbReference>
<comment type="subcellular location">
    <subcellularLocation>
        <location evidence="5 6">Cytoplasm</location>
    </subcellularLocation>
</comment>
<feature type="binding site" evidence="5">
    <location>
        <position position="110"/>
    </location>
    <ligand>
        <name>acetyl-CoA</name>
        <dbReference type="ChEBI" id="CHEBI:57288"/>
    </ligand>
</feature>
<comment type="function">
    <text evidence="5 6">Acetylates the N-terminal alanine of ribosomal protein bS18.</text>
</comment>
<dbReference type="Proteomes" id="UP000033434">
    <property type="component" value="Unassembled WGS sequence"/>
</dbReference>
<protein>
    <recommendedName>
        <fullName evidence="5 6">[Ribosomal protein bS18]-alanine N-acetyltransferase</fullName>
        <ecNumber evidence="5 6">2.3.1.266</ecNumber>
    </recommendedName>
</protein>
<dbReference type="Pfam" id="PF00583">
    <property type="entry name" value="Acetyltransf_1"/>
    <property type="match status" value="1"/>
</dbReference>
<comment type="catalytic activity">
    <reaction evidence="5 6">
        <text>N-terminal L-alanyl-[ribosomal protein bS18] + acetyl-CoA = N-terminal N(alpha)-acetyl-L-alanyl-[ribosomal protein bS18] + CoA + H(+)</text>
        <dbReference type="Rhea" id="RHEA:43756"/>
        <dbReference type="Rhea" id="RHEA-COMP:10676"/>
        <dbReference type="Rhea" id="RHEA-COMP:10677"/>
        <dbReference type="ChEBI" id="CHEBI:15378"/>
        <dbReference type="ChEBI" id="CHEBI:57287"/>
        <dbReference type="ChEBI" id="CHEBI:57288"/>
        <dbReference type="ChEBI" id="CHEBI:64718"/>
        <dbReference type="ChEBI" id="CHEBI:83683"/>
        <dbReference type="EC" id="2.3.1.266"/>
    </reaction>
</comment>
<keyword evidence="3 5" id="KW-0808">Transferase</keyword>
<evidence type="ECO:0000256" key="4">
    <source>
        <dbReference type="ARBA" id="ARBA00023315"/>
    </source>
</evidence>
<comment type="similarity">
    <text evidence="1 5 6">Belongs to the acetyltransferase family. RimI subfamily.</text>
</comment>
<name>A0A0F6A9Q0_9GAMM</name>
<dbReference type="InterPro" id="IPR006464">
    <property type="entry name" value="AcTrfase_RimI/Ard1"/>
</dbReference>
<comment type="caution">
    <text evidence="8">The sequence shown here is derived from an EMBL/GenBank/DDBJ whole genome shotgun (WGS) entry which is preliminary data.</text>
</comment>
<dbReference type="GO" id="GO:0008999">
    <property type="term" value="F:protein-N-terminal-alanine acetyltransferase activity"/>
    <property type="evidence" value="ECO:0007669"/>
    <property type="project" value="UniProtKB-UniRule"/>
</dbReference>
<dbReference type="EMBL" id="AUXW01000169">
    <property type="protein sequence ID" value="KKE82139.1"/>
    <property type="molecule type" value="Genomic_DNA"/>
</dbReference>
<dbReference type="InterPro" id="IPR043690">
    <property type="entry name" value="RimI"/>
</dbReference>
<organism evidence="8 9">
    <name type="scientific">Pseudoalteromonas luteoviolacea S4054</name>
    <dbReference type="NCBI Taxonomy" id="1129367"/>
    <lineage>
        <taxon>Bacteria</taxon>
        <taxon>Pseudomonadati</taxon>
        <taxon>Pseudomonadota</taxon>
        <taxon>Gammaproteobacteria</taxon>
        <taxon>Alteromonadales</taxon>
        <taxon>Pseudoalteromonadaceae</taxon>
        <taxon>Pseudoalteromonas</taxon>
    </lineage>
</organism>
<dbReference type="PANTHER" id="PTHR43420">
    <property type="entry name" value="ACETYLTRANSFERASE"/>
    <property type="match status" value="1"/>
</dbReference>
<dbReference type="AlphaFoldDB" id="A0A0F6A9Q0"/>
<evidence type="ECO:0000313" key="9">
    <source>
        <dbReference type="Proteomes" id="UP000033434"/>
    </source>
</evidence>
<evidence type="ECO:0000256" key="1">
    <source>
        <dbReference type="ARBA" id="ARBA00005395"/>
    </source>
</evidence>